<feature type="non-terminal residue" evidence="1">
    <location>
        <position position="1"/>
    </location>
</feature>
<dbReference type="GO" id="GO:0006284">
    <property type="term" value="P:base-excision repair"/>
    <property type="evidence" value="ECO:0007669"/>
    <property type="project" value="InterPro"/>
</dbReference>
<protein>
    <submittedName>
        <fullName evidence="1">Gmp synthase [glutamine-hydrolyzing]</fullName>
    </submittedName>
</protein>
<proteinExistence type="predicted"/>
<organism evidence="1 2">
    <name type="scientific">Quercus suber</name>
    <name type="common">Cork oak</name>
    <dbReference type="NCBI Taxonomy" id="58331"/>
    <lineage>
        <taxon>Eukaryota</taxon>
        <taxon>Viridiplantae</taxon>
        <taxon>Streptophyta</taxon>
        <taxon>Embryophyta</taxon>
        <taxon>Tracheophyta</taxon>
        <taxon>Spermatophyta</taxon>
        <taxon>Magnoliopsida</taxon>
        <taxon>eudicotyledons</taxon>
        <taxon>Gunneridae</taxon>
        <taxon>Pentapetalae</taxon>
        <taxon>rosids</taxon>
        <taxon>fabids</taxon>
        <taxon>Fagales</taxon>
        <taxon>Fagaceae</taxon>
        <taxon>Quercus</taxon>
    </lineage>
</organism>
<dbReference type="InterPro" id="IPR005019">
    <property type="entry name" value="Adenine_glyco"/>
</dbReference>
<evidence type="ECO:0000313" key="1">
    <source>
        <dbReference type="EMBL" id="KAK7827908.1"/>
    </source>
</evidence>
<dbReference type="Gene3D" id="1.10.340.30">
    <property type="entry name" value="Hypothetical protein, domain 2"/>
    <property type="match status" value="1"/>
</dbReference>
<dbReference type="InterPro" id="IPR011257">
    <property type="entry name" value="DNA_glycosylase"/>
</dbReference>
<dbReference type="SUPFAM" id="SSF48150">
    <property type="entry name" value="DNA-glycosylase"/>
    <property type="match status" value="1"/>
</dbReference>
<name>A0AAW0JMF3_QUESU</name>
<keyword evidence="2" id="KW-1185">Reference proteome</keyword>
<sequence length="146" mass="16872">IHGMLLFMMRNEESQSIMTNYLPGLNPKLELQLISFSVLSIHDTSRILFELLSLSGRFFGTLTQMPFQNTMRTRYTPGSLASSLLSEVKLRAIIDNANQMCKVIDRFGSFSKYMWNFVNHKPIVSQFRYSRQVPVKTPNSKSRNNE</sequence>
<reference evidence="1 2" key="1">
    <citation type="journal article" date="2018" name="Sci. Data">
        <title>The draft genome sequence of cork oak.</title>
        <authorList>
            <person name="Ramos A.M."/>
            <person name="Usie A."/>
            <person name="Barbosa P."/>
            <person name="Barros P.M."/>
            <person name="Capote T."/>
            <person name="Chaves I."/>
            <person name="Simoes F."/>
            <person name="Abreu I."/>
            <person name="Carrasquinho I."/>
            <person name="Faro C."/>
            <person name="Guimaraes J.B."/>
            <person name="Mendonca D."/>
            <person name="Nobrega F."/>
            <person name="Rodrigues L."/>
            <person name="Saibo N.J.M."/>
            <person name="Varela M.C."/>
            <person name="Egas C."/>
            <person name="Matos J."/>
            <person name="Miguel C.M."/>
            <person name="Oliveira M.M."/>
            <person name="Ricardo C.P."/>
            <person name="Goncalves S."/>
        </authorList>
    </citation>
    <scope>NUCLEOTIDE SEQUENCE [LARGE SCALE GENOMIC DNA]</scope>
    <source>
        <strain evidence="2">cv. HL8</strain>
    </source>
</reference>
<dbReference type="PANTHER" id="PTHR31116">
    <property type="entry name" value="OS04G0501200 PROTEIN"/>
    <property type="match status" value="1"/>
</dbReference>
<gene>
    <name evidence="1" type="primary">guaA_1</name>
    <name evidence="1" type="ORF">CFP56_030775</name>
</gene>
<dbReference type="Pfam" id="PF03352">
    <property type="entry name" value="Adenine_glyco"/>
    <property type="match status" value="1"/>
</dbReference>
<accession>A0AAW0JMF3</accession>
<dbReference type="PANTHER" id="PTHR31116:SF5">
    <property type="entry name" value="OS06G0649800 PROTEIN"/>
    <property type="match status" value="1"/>
</dbReference>
<dbReference type="GO" id="GO:0008725">
    <property type="term" value="F:DNA-3-methyladenine glycosylase activity"/>
    <property type="evidence" value="ECO:0007669"/>
    <property type="project" value="InterPro"/>
</dbReference>
<dbReference type="EMBL" id="PKMF04000513">
    <property type="protein sequence ID" value="KAK7827908.1"/>
    <property type="molecule type" value="Genomic_DNA"/>
</dbReference>
<dbReference type="Proteomes" id="UP000237347">
    <property type="component" value="Unassembled WGS sequence"/>
</dbReference>
<evidence type="ECO:0000313" key="2">
    <source>
        <dbReference type="Proteomes" id="UP000237347"/>
    </source>
</evidence>
<comment type="caution">
    <text evidence="1">The sequence shown here is derived from an EMBL/GenBank/DDBJ whole genome shotgun (WGS) entry which is preliminary data.</text>
</comment>
<dbReference type="AlphaFoldDB" id="A0AAW0JMF3"/>